<dbReference type="STRING" id="6689.A0A423TR03"/>
<dbReference type="PRINTS" id="PR00597">
    <property type="entry name" value="GELSOLIN"/>
</dbReference>
<dbReference type="GO" id="GO:0051015">
    <property type="term" value="F:actin filament binding"/>
    <property type="evidence" value="ECO:0007669"/>
    <property type="project" value="InterPro"/>
</dbReference>
<evidence type="ECO:0000256" key="1">
    <source>
        <dbReference type="ARBA" id="ARBA00022737"/>
    </source>
</evidence>
<dbReference type="Pfam" id="PF00626">
    <property type="entry name" value="Gelsolin"/>
    <property type="match status" value="2"/>
</dbReference>
<dbReference type="SMART" id="SM00262">
    <property type="entry name" value="GEL"/>
    <property type="match status" value="3"/>
</dbReference>
<dbReference type="InterPro" id="IPR007122">
    <property type="entry name" value="Villin/Gelsolin"/>
</dbReference>
<dbReference type="Gene3D" id="3.40.20.10">
    <property type="entry name" value="Severin"/>
    <property type="match status" value="3"/>
</dbReference>
<keyword evidence="1" id="KW-0677">Repeat</keyword>
<accession>A0A423TR03</accession>
<sequence>MTRPQVQASPPPPISEELKLFKCSEESGVLKVTEVKNGPLVQTDLTPRCVMRASDSFIVDNGPDGIWVWVGKKATQKERDEALRNAQGFITKKGYPTNTKVSRVIDNGEPPEFKTLFKDWKDKDQSKGFGRQASSRPPRGLPQLQRLFRVATPQTTYVWCGKGSTGDEREMAKTYASSRGDTFIVSEGHEKEEFWRALGGKEAYATTPKLKEEHPAHSPRLFQCSNATGVFKAEEVVNFSQVDLVDDDVMLLDAWDCVFLWIGHNSNKDPQEPLLQAGPQPNQTCLTQGPQDPNLTPKPTLGPPRPLLQAGPQLTPTFLHPRPEHVTSDALALEYLRTDPAGRKTSLIKLNRIRAPELHGTLRSLVGQRPVDVSGRGDRWRWEIGVFGALCVGVVWVQGV</sequence>
<dbReference type="GO" id="GO:0005737">
    <property type="term" value="C:cytoplasm"/>
    <property type="evidence" value="ECO:0007669"/>
    <property type="project" value="TreeGrafter"/>
</dbReference>
<dbReference type="OrthoDB" id="6375767at2759"/>
<feature type="region of interest" description="Disordered" evidence="2">
    <location>
        <begin position="271"/>
        <end position="315"/>
    </location>
</feature>
<dbReference type="GO" id="GO:0005546">
    <property type="term" value="F:phosphatidylinositol-4,5-bisphosphate binding"/>
    <property type="evidence" value="ECO:0007669"/>
    <property type="project" value="TreeGrafter"/>
</dbReference>
<protein>
    <recommendedName>
        <fullName evidence="3">Gelsolin-like domain-containing protein</fullName>
    </recommendedName>
</protein>
<dbReference type="GO" id="GO:0051016">
    <property type="term" value="P:barbed-end actin filament capping"/>
    <property type="evidence" value="ECO:0007669"/>
    <property type="project" value="TreeGrafter"/>
</dbReference>
<reference evidence="4 5" key="1">
    <citation type="submission" date="2018-04" db="EMBL/GenBank/DDBJ databases">
        <authorList>
            <person name="Zhang X."/>
            <person name="Yuan J."/>
            <person name="Li F."/>
            <person name="Xiang J."/>
        </authorList>
    </citation>
    <scope>NUCLEOTIDE SEQUENCE [LARGE SCALE GENOMIC DNA]</scope>
    <source>
        <tissue evidence="4">Muscle</tissue>
    </source>
</reference>
<evidence type="ECO:0000256" key="2">
    <source>
        <dbReference type="SAM" id="MobiDB-lite"/>
    </source>
</evidence>
<dbReference type="CDD" id="cd11292">
    <property type="entry name" value="gelsolin_S3_like"/>
    <property type="match status" value="1"/>
</dbReference>
<gene>
    <name evidence="4" type="ORF">C7M84_002399</name>
</gene>
<evidence type="ECO:0000313" key="4">
    <source>
        <dbReference type="EMBL" id="ROT78895.1"/>
    </source>
</evidence>
<dbReference type="EMBL" id="QCYY01001316">
    <property type="protein sequence ID" value="ROT78895.1"/>
    <property type="molecule type" value="Genomic_DNA"/>
</dbReference>
<dbReference type="GO" id="GO:0008154">
    <property type="term" value="P:actin polymerization or depolymerization"/>
    <property type="evidence" value="ECO:0007669"/>
    <property type="project" value="TreeGrafter"/>
</dbReference>
<dbReference type="SUPFAM" id="SSF55753">
    <property type="entry name" value="Actin depolymerizing proteins"/>
    <property type="match status" value="3"/>
</dbReference>
<reference evidence="4 5" key="2">
    <citation type="submission" date="2019-01" db="EMBL/GenBank/DDBJ databases">
        <title>The decoding of complex shrimp genome reveals the adaptation for benthos swimmer, frequently molting mechanism and breeding impact on genome.</title>
        <authorList>
            <person name="Sun Y."/>
            <person name="Gao Y."/>
            <person name="Yu Y."/>
        </authorList>
    </citation>
    <scope>NUCLEOTIDE SEQUENCE [LARGE SCALE GENOMIC DNA]</scope>
    <source>
        <tissue evidence="4">Muscle</tissue>
    </source>
</reference>
<comment type="caution">
    <text evidence="4">The sequence shown here is derived from an EMBL/GenBank/DDBJ whole genome shotgun (WGS) entry which is preliminary data.</text>
</comment>
<dbReference type="GO" id="GO:0015629">
    <property type="term" value="C:actin cytoskeleton"/>
    <property type="evidence" value="ECO:0007669"/>
    <property type="project" value="TreeGrafter"/>
</dbReference>
<feature type="domain" description="Gelsolin-like" evidence="3">
    <location>
        <begin position="54"/>
        <end position="114"/>
    </location>
</feature>
<dbReference type="PANTHER" id="PTHR11977">
    <property type="entry name" value="VILLIN"/>
    <property type="match status" value="1"/>
</dbReference>
<evidence type="ECO:0000259" key="3">
    <source>
        <dbReference type="Pfam" id="PF00626"/>
    </source>
</evidence>
<dbReference type="InterPro" id="IPR007123">
    <property type="entry name" value="Gelsolin-like_dom"/>
</dbReference>
<organism evidence="4 5">
    <name type="scientific">Penaeus vannamei</name>
    <name type="common">Whiteleg shrimp</name>
    <name type="synonym">Litopenaeus vannamei</name>
    <dbReference type="NCBI Taxonomy" id="6689"/>
    <lineage>
        <taxon>Eukaryota</taxon>
        <taxon>Metazoa</taxon>
        <taxon>Ecdysozoa</taxon>
        <taxon>Arthropoda</taxon>
        <taxon>Crustacea</taxon>
        <taxon>Multicrustacea</taxon>
        <taxon>Malacostraca</taxon>
        <taxon>Eumalacostraca</taxon>
        <taxon>Eucarida</taxon>
        <taxon>Decapoda</taxon>
        <taxon>Dendrobranchiata</taxon>
        <taxon>Penaeoidea</taxon>
        <taxon>Penaeidae</taxon>
        <taxon>Penaeus</taxon>
    </lineage>
</organism>
<dbReference type="PANTHER" id="PTHR11977:SF123">
    <property type="entry name" value="GELSOLIN"/>
    <property type="match status" value="1"/>
</dbReference>
<feature type="domain" description="Gelsolin-like" evidence="3">
    <location>
        <begin position="232"/>
        <end position="269"/>
    </location>
</feature>
<name>A0A423TR03_PENVA</name>
<feature type="compositionally biased region" description="Polar residues" evidence="2">
    <location>
        <begin position="279"/>
        <end position="294"/>
    </location>
</feature>
<dbReference type="InterPro" id="IPR029006">
    <property type="entry name" value="ADF-H/Gelsolin-like_dom_sf"/>
</dbReference>
<proteinExistence type="predicted"/>
<evidence type="ECO:0000313" key="5">
    <source>
        <dbReference type="Proteomes" id="UP000283509"/>
    </source>
</evidence>
<dbReference type="Proteomes" id="UP000283509">
    <property type="component" value="Unassembled WGS sequence"/>
</dbReference>
<keyword evidence="5" id="KW-1185">Reference proteome</keyword>
<dbReference type="AlphaFoldDB" id="A0A423TR03"/>
<dbReference type="GO" id="GO:0051014">
    <property type="term" value="P:actin filament severing"/>
    <property type="evidence" value="ECO:0007669"/>
    <property type="project" value="TreeGrafter"/>
</dbReference>